<name>A0AAJ0GCJ4_9PEZI</name>
<organism evidence="2 3">
    <name type="scientific">Extremus antarcticus</name>
    <dbReference type="NCBI Taxonomy" id="702011"/>
    <lineage>
        <taxon>Eukaryota</taxon>
        <taxon>Fungi</taxon>
        <taxon>Dikarya</taxon>
        <taxon>Ascomycota</taxon>
        <taxon>Pezizomycotina</taxon>
        <taxon>Dothideomycetes</taxon>
        <taxon>Dothideomycetidae</taxon>
        <taxon>Mycosphaerellales</taxon>
        <taxon>Extremaceae</taxon>
        <taxon>Extremus</taxon>
    </lineage>
</organism>
<keyword evidence="3" id="KW-1185">Reference proteome</keyword>
<evidence type="ECO:0000256" key="1">
    <source>
        <dbReference type="SAM" id="MobiDB-lite"/>
    </source>
</evidence>
<dbReference type="EMBL" id="JAWDJX010000013">
    <property type="protein sequence ID" value="KAK3054131.1"/>
    <property type="molecule type" value="Genomic_DNA"/>
</dbReference>
<proteinExistence type="predicted"/>
<protein>
    <submittedName>
        <fullName evidence="2">Uncharacterized protein</fullName>
    </submittedName>
</protein>
<feature type="region of interest" description="Disordered" evidence="1">
    <location>
        <begin position="96"/>
        <end position="123"/>
    </location>
</feature>
<dbReference type="AlphaFoldDB" id="A0AAJ0GCJ4"/>
<reference evidence="2" key="1">
    <citation type="submission" date="2023-04" db="EMBL/GenBank/DDBJ databases">
        <title>Black Yeasts Isolated from many extreme environments.</title>
        <authorList>
            <person name="Coleine C."/>
            <person name="Stajich J.E."/>
            <person name="Selbmann L."/>
        </authorList>
    </citation>
    <scope>NUCLEOTIDE SEQUENCE</scope>
    <source>
        <strain evidence="2">CCFEE 5312</strain>
    </source>
</reference>
<evidence type="ECO:0000313" key="2">
    <source>
        <dbReference type="EMBL" id="KAK3054131.1"/>
    </source>
</evidence>
<dbReference type="Proteomes" id="UP001271007">
    <property type="component" value="Unassembled WGS sequence"/>
</dbReference>
<sequence length="153" mass="17035">MNDPYSSRHNPDFVDRTLSQRLEIENLLASFRRQLMMIVKTQDQAALADLHARMKAAGDGFGEKELGMVQPHDLKTIWHDEEKRVALTAEVERMMADEGGGTIVSRAQGDGDGDGDEEHDRGKCETVCMADVIRGSCSSSDEEGREKKKVRQG</sequence>
<comment type="caution">
    <text evidence="2">The sequence shown here is derived from an EMBL/GenBank/DDBJ whole genome shotgun (WGS) entry which is preliminary data.</text>
</comment>
<evidence type="ECO:0000313" key="3">
    <source>
        <dbReference type="Proteomes" id="UP001271007"/>
    </source>
</evidence>
<accession>A0AAJ0GCJ4</accession>
<gene>
    <name evidence="2" type="ORF">LTR09_004909</name>
</gene>